<keyword evidence="1" id="KW-0963">Cytoplasm</keyword>
<dbReference type="AlphaFoldDB" id="A0A6S7JEQ5"/>
<dbReference type="Pfam" id="PF04032">
    <property type="entry name" value="Rpr2"/>
    <property type="match status" value="1"/>
</dbReference>
<dbReference type="GO" id="GO:0004519">
    <property type="term" value="F:endonuclease activity"/>
    <property type="evidence" value="ECO:0007669"/>
    <property type="project" value="UniProtKB-KW"/>
</dbReference>
<keyword evidence="3" id="KW-0540">Nuclease</keyword>
<accession>A0A6S7JEQ5</accession>
<sequence length="155" mass="18165">MGNKRKIKERREEKSLANREAYTRMNFLYQASQTVLMENPVNLELSRFYAFTMKSIGQKLLCKMDPSIKRTICKYCHSILVPGLTSTIRVKAKRERHLVVTCLDCGTLKRFNTCKNYQLWSEQQQAEMKQQPEGQYSGQEQKTQQNKNPGLKHRS</sequence>
<evidence type="ECO:0000256" key="1">
    <source>
        <dbReference type="ARBA" id="ARBA00022490"/>
    </source>
</evidence>
<reference evidence="9" key="1">
    <citation type="submission" date="2020-04" db="EMBL/GenBank/DDBJ databases">
        <authorList>
            <person name="Alioto T."/>
            <person name="Alioto T."/>
            <person name="Gomez Garrido J."/>
        </authorList>
    </citation>
    <scope>NUCLEOTIDE SEQUENCE</scope>
    <source>
        <strain evidence="9">A484AB</strain>
    </source>
</reference>
<protein>
    <submittedName>
        <fullName evidence="9">Ribonuclease P subunit p21-like</fullName>
    </submittedName>
</protein>
<evidence type="ECO:0000256" key="6">
    <source>
        <dbReference type="ARBA" id="ARBA00022801"/>
    </source>
</evidence>
<dbReference type="PANTHER" id="PTHR14742">
    <property type="entry name" value="RIBONUCLEASE P SUBUNIT P21"/>
    <property type="match status" value="1"/>
</dbReference>
<name>A0A6S7JEQ5_PARCT</name>
<evidence type="ECO:0000256" key="7">
    <source>
        <dbReference type="ARBA" id="ARBA00022833"/>
    </source>
</evidence>
<dbReference type="GO" id="GO:0005655">
    <property type="term" value="C:nucleolar ribonuclease P complex"/>
    <property type="evidence" value="ECO:0007669"/>
    <property type="project" value="TreeGrafter"/>
</dbReference>
<evidence type="ECO:0000256" key="3">
    <source>
        <dbReference type="ARBA" id="ARBA00022722"/>
    </source>
</evidence>
<dbReference type="InterPro" id="IPR007175">
    <property type="entry name" value="Rpr2/Snm1/Rpp21"/>
</dbReference>
<dbReference type="GO" id="GO:0001682">
    <property type="term" value="P:tRNA 5'-leader removal"/>
    <property type="evidence" value="ECO:0007669"/>
    <property type="project" value="InterPro"/>
</dbReference>
<evidence type="ECO:0000256" key="8">
    <source>
        <dbReference type="ARBA" id="ARBA00038402"/>
    </source>
</evidence>
<dbReference type="Proteomes" id="UP001152795">
    <property type="component" value="Unassembled WGS sequence"/>
</dbReference>
<dbReference type="PANTHER" id="PTHR14742:SF0">
    <property type="entry name" value="RIBONUCLEASE P PROTEIN SUBUNIT P21"/>
    <property type="match status" value="1"/>
</dbReference>
<keyword evidence="6" id="KW-0378">Hydrolase</keyword>
<keyword evidence="2" id="KW-0819">tRNA processing</keyword>
<evidence type="ECO:0000256" key="2">
    <source>
        <dbReference type="ARBA" id="ARBA00022694"/>
    </source>
</evidence>
<evidence type="ECO:0000256" key="5">
    <source>
        <dbReference type="ARBA" id="ARBA00022759"/>
    </source>
</evidence>
<proteinExistence type="inferred from homology"/>
<organism evidence="9 10">
    <name type="scientific">Paramuricea clavata</name>
    <name type="common">Red gorgonian</name>
    <name type="synonym">Violescent sea-whip</name>
    <dbReference type="NCBI Taxonomy" id="317549"/>
    <lineage>
        <taxon>Eukaryota</taxon>
        <taxon>Metazoa</taxon>
        <taxon>Cnidaria</taxon>
        <taxon>Anthozoa</taxon>
        <taxon>Octocorallia</taxon>
        <taxon>Malacalcyonacea</taxon>
        <taxon>Plexauridae</taxon>
        <taxon>Paramuricea</taxon>
    </lineage>
</organism>
<dbReference type="OrthoDB" id="128536at2759"/>
<evidence type="ECO:0000313" key="10">
    <source>
        <dbReference type="Proteomes" id="UP001152795"/>
    </source>
</evidence>
<dbReference type="EMBL" id="CACRXK020008687">
    <property type="protein sequence ID" value="CAB4015372.1"/>
    <property type="molecule type" value="Genomic_DNA"/>
</dbReference>
<keyword evidence="7" id="KW-0862">Zinc</keyword>
<keyword evidence="5" id="KW-0255">Endonuclease</keyword>
<evidence type="ECO:0000256" key="4">
    <source>
        <dbReference type="ARBA" id="ARBA00022723"/>
    </source>
</evidence>
<dbReference type="HAMAP" id="MF_00757">
    <property type="entry name" value="RNase_P_4"/>
    <property type="match status" value="1"/>
</dbReference>
<dbReference type="GO" id="GO:0046872">
    <property type="term" value="F:metal ion binding"/>
    <property type="evidence" value="ECO:0007669"/>
    <property type="project" value="UniProtKB-KW"/>
</dbReference>
<gene>
    <name evidence="9" type="ORF">PACLA_8A037152</name>
</gene>
<comment type="similarity">
    <text evidence="8">Belongs to the eukaryotic/archaeal RNase P protein component 4 family.</text>
</comment>
<keyword evidence="4" id="KW-0479">Metal-binding</keyword>
<comment type="caution">
    <text evidence="9">The sequence shown here is derived from an EMBL/GenBank/DDBJ whole genome shotgun (WGS) entry which is preliminary data.</text>
</comment>
<dbReference type="InterPro" id="IPR016432">
    <property type="entry name" value="RNP4"/>
</dbReference>
<keyword evidence="10" id="KW-1185">Reference proteome</keyword>
<evidence type="ECO:0000313" key="9">
    <source>
        <dbReference type="EMBL" id="CAB4015372.1"/>
    </source>
</evidence>
<dbReference type="Gene3D" id="6.20.50.20">
    <property type="match status" value="1"/>
</dbReference>
<dbReference type="GO" id="GO:0016787">
    <property type="term" value="F:hydrolase activity"/>
    <property type="evidence" value="ECO:0007669"/>
    <property type="project" value="UniProtKB-KW"/>
</dbReference>